<dbReference type="Proteomes" id="UP000004095">
    <property type="component" value="Unassembled WGS sequence"/>
</dbReference>
<evidence type="ECO:0000313" key="1">
    <source>
        <dbReference type="EMBL" id="EAY24371.1"/>
    </source>
</evidence>
<dbReference type="AlphaFoldDB" id="A1ZYZ1"/>
<name>A1ZYZ1_MICM2</name>
<keyword evidence="2" id="KW-1185">Reference proteome</keyword>
<organism evidence="1 2">
    <name type="scientific">Microscilla marina ATCC 23134</name>
    <dbReference type="NCBI Taxonomy" id="313606"/>
    <lineage>
        <taxon>Bacteria</taxon>
        <taxon>Pseudomonadati</taxon>
        <taxon>Bacteroidota</taxon>
        <taxon>Cytophagia</taxon>
        <taxon>Cytophagales</taxon>
        <taxon>Microscillaceae</taxon>
        <taxon>Microscilla</taxon>
    </lineage>
</organism>
<comment type="caution">
    <text evidence="1">The sequence shown here is derived from an EMBL/GenBank/DDBJ whole genome shotgun (WGS) entry which is preliminary data.</text>
</comment>
<sequence length="46" mass="5520">TLVHWGLNKCAIYSRVFCLLTHFKKCAELVYNSDVYRNRSYANFFK</sequence>
<accession>A1ZYZ1</accession>
<evidence type="ECO:0000313" key="2">
    <source>
        <dbReference type="Proteomes" id="UP000004095"/>
    </source>
</evidence>
<gene>
    <name evidence="1" type="ORF">M23134_07166</name>
</gene>
<proteinExistence type="predicted"/>
<reference evidence="1 2" key="1">
    <citation type="submission" date="2007-01" db="EMBL/GenBank/DDBJ databases">
        <authorList>
            <person name="Haygood M."/>
            <person name="Podell S."/>
            <person name="Anderson C."/>
            <person name="Hopkinson B."/>
            <person name="Roe K."/>
            <person name="Barbeau K."/>
            <person name="Gaasterland T."/>
            <person name="Ferriera S."/>
            <person name="Johnson J."/>
            <person name="Kravitz S."/>
            <person name="Beeson K."/>
            <person name="Sutton G."/>
            <person name="Rogers Y.-H."/>
            <person name="Friedman R."/>
            <person name="Frazier M."/>
            <person name="Venter J.C."/>
        </authorList>
    </citation>
    <scope>NUCLEOTIDE SEQUENCE [LARGE SCALE GENOMIC DNA]</scope>
    <source>
        <strain evidence="1 2">ATCC 23134</strain>
    </source>
</reference>
<feature type="non-terminal residue" evidence="1">
    <location>
        <position position="1"/>
    </location>
</feature>
<dbReference type="EMBL" id="AAWS01000071">
    <property type="protein sequence ID" value="EAY24371.1"/>
    <property type="molecule type" value="Genomic_DNA"/>
</dbReference>
<protein>
    <submittedName>
        <fullName evidence="1">Uncharacterized protein</fullName>
    </submittedName>
</protein>